<feature type="compositionally biased region" description="Basic residues" evidence="1">
    <location>
        <begin position="13"/>
        <end position="28"/>
    </location>
</feature>
<organism evidence="2 3">
    <name type="scientific">Metschnikowia pulcherrima</name>
    <dbReference type="NCBI Taxonomy" id="27326"/>
    <lineage>
        <taxon>Eukaryota</taxon>
        <taxon>Fungi</taxon>
        <taxon>Dikarya</taxon>
        <taxon>Ascomycota</taxon>
        <taxon>Saccharomycotina</taxon>
        <taxon>Pichiomycetes</taxon>
        <taxon>Metschnikowiaceae</taxon>
        <taxon>Metschnikowia</taxon>
    </lineage>
</organism>
<feature type="region of interest" description="Disordered" evidence="1">
    <location>
        <begin position="169"/>
        <end position="195"/>
    </location>
</feature>
<feature type="compositionally biased region" description="Basic and acidic residues" evidence="1">
    <location>
        <begin position="171"/>
        <end position="195"/>
    </location>
</feature>
<evidence type="ECO:0000256" key="1">
    <source>
        <dbReference type="SAM" id="MobiDB-lite"/>
    </source>
</evidence>
<accession>A0A8H7LBH9</accession>
<dbReference type="OrthoDB" id="4087635at2759"/>
<sequence length="253" mass="28495">MLSDMEEEARPAPKFKAKRKFGGAKRRARDPLEDEVEAKTDISAIGPILQFAKPTKPASPDPLRVSRWAKYSALGQKTELNIDVTAENEEIQGFSQENASRSHDPLVEQEYTVVDELVPRLESENNAFTKLQLPSKNFLLRESHFRDSPASFIPLDKEYADRYGNVLDEEPQAKPENDESDHFNEELETPSRDLGDMYDLEVSIEEDTLNAGKNVEIPEPAQVSIGLKEKKLMSLKTSLTELEHARQAAVGEL</sequence>
<protein>
    <submittedName>
        <fullName evidence="2">Uncharacterized protein</fullName>
    </submittedName>
</protein>
<evidence type="ECO:0000313" key="3">
    <source>
        <dbReference type="Proteomes" id="UP000649328"/>
    </source>
</evidence>
<comment type="caution">
    <text evidence="2">The sequence shown here is derived from an EMBL/GenBank/DDBJ whole genome shotgun (WGS) entry which is preliminary data.</text>
</comment>
<feature type="region of interest" description="Disordered" evidence="1">
    <location>
        <begin position="1"/>
        <end position="36"/>
    </location>
</feature>
<dbReference type="AlphaFoldDB" id="A0A8H7LBH9"/>
<proteinExistence type="predicted"/>
<evidence type="ECO:0000313" key="2">
    <source>
        <dbReference type="EMBL" id="KAF8002294.1"/>
    </source>
</evidence>
<dbReference type="Proteomes" id="UP000649328">
    <property type="component" value="Unassembled WGS sequence"/>
</dbReference>
<gene>
    <name evidence="2" type="ORF">HF325_003259</name>
</gene>
<name>A0A8H7LBH9_9ASCO</name>
<dbReference type="EMBL" id="JACBPP010000004">
    <property type="protein sequence ID" value="KAF8002294.1"/>
    <property type="molecule type" value="Genomic_DNA"/>
</dbReference>
<keyword evidence="3" id="KW-1185">Reference proteome</keyword>
<reference evidence="2" key="1">
    <citation type="submission" date="2020-10" db="EMBL/GenBank/DDBJ databases">
        <title>The Whole-Genome Sequence of Metschnikowia persimmonesis, a Novel Endophytic Yeast Species Isolated from Medicinal Plant Diospyros kaki Thumb.</title>
        <authorList>
            <person name="Rahmat E."/>
            <person name="Kang Y."/>
        </authorList>
    </citation>
    <scope>NUCLEOTIDE SEQUENCE</scope>
    <source>
        <strain evidence="2">KIOM G15050</strain>
    </source>
</reference>